<reference evidence="6" key="1">
    <citation type="submission" date="2015-07" db="EMBL/GenBank/DDBJ databases">
        <authorList>
            <person name="Urmite Genomes"/>
        </authorList>
    </citation>
    <scope>NUCLEOTIDE SEQUENCE [LARGE SCALE GENOMIC DNA]</scope>
    <source>
        <strain evidence="6">type strain: ATCC 49404</strain>
    </source>
</reference>
<dbReference type="GO" id="GO:0003677">
    <property type="term" value="F:DNA binding"/>
    <property type="evidence" value="ECO:0007669"/>
    <property type="project" value="UniProtKB-KW"/>
</dbReference>
<keyword evidence="3" id="KW-0804">Transcription</keyword>
<evidence type="ECO:0000256" key="1">
    <source>
        <dbReference type="ARBA" id="ARBA00023015"/>
    </source>
</evidence>
<dbReference type="OrthoDB" id="5450856at2"/>
<dbReference type="GO" id="GO:0003700">
    <property type="term" value="F:DNA-binding transcription factor activity"/>
    <property type="evidence" value="ECO:0007669"/>
    <property type="project" value="InterPro"/>
</dbReference>
<dbReference type="Pfam" id="PF00392">
    <property type="entry name" value="GntR"/>
    <property type="match status" value="1"/>
</dbReference>
<dbReference type="PRINTS" id="PR00035">
    <property type="entry name" value="HTHGNTR"/>
</dbReference>
<dbReference type="SUPFAM" id="SSF48008">
    <property type="entry name" value="GntR ligand-binding domain-like"/>
    <property type="match status" value="1"/>
</dbReference>
<dbReference type="Gene3D" id="1.10.10.10">
    <property type="entry name" value="Winged helix-like DNA-binding domain superfamily/Winged helix DNA-binding domain"/>
    <property type="match status" value="1"/>
</dbReference>
<name>A0A0H5RNZ1_9MYCO</name>
<keyword evidence="6" id="KW-1185">Reference proteome</keyword>
<evidence type="ECO:0000313" key="5">
    <source>
        <dbReference type="EMBL" id="CRZ15880.1"/>
    </source>
</evidence>
<dbReference type="InterPro" id="IPR036390">
    <property type="entry name" value="WH_DNA-bd_sf"/>
</dbReference>
<feature type="domain" description="HTH gntR-type" evidence="4">
    <location>
        <begin position="9"/>
        <end position="77"/>
    </location>
</feature>
<dbReference type="Gene3D" id="1.20.120.530">
    <property type="entry name" value="GntR ligand-binding domain-like"/>
    <property type="match status" value="1"/>
</dbReference>
<dbReference type="Proteomes" id="UP000199147">
    <property type="component" value="Unassembled WGS sequence"/>
</dbReference>
<dbReference type="PANTHER" id="PTHR43537:SF47">
    <property type="entry name" value="REGULATORY PROTEIN GNTR HTH"/>
    <property type="match status" value="1"/>
</dbReference>
<dbReference type="SUPFAM" id="SSF46785">
    <property type="entry name" value="Winged helix' DNA-binding domain"/>
    <property type="match status" value="1"/>
</dbReference>
<evidence type="ECO:0000313" key="6">
    <source>
        <dbReference type="Proteomes" id="UP000199147"/>
    </source>
</evidence>
<dbReference type="AlphaFoldDB" id="A0A0H5RNZ1"/>
<dbReference type="Pfam" id="PF07729">
    <property type="entry name" value="FCD"/>
    <property type="match status" value="1"/>
</dbReference>
<dbReference type="STRING" id="146018.BN2156_02744"/>
<proteinExistence type="predicted"/>
<protein>
    <submittedName>
        <fullName evidence="5">GntR family transcriptional regulator</fullName>
    </submittedName>
</protein>
<evidence type="ECO:0000256" key="2">
    <source>
        <dbReference type="ARBA" id="ARBA00023125"/>
    </source>
</evidence>
<dbReference type="EMBL" id="CWKH01000001">
    <property type="protein sequence ID" value="CRZ15880.1"/>
    <property type="molecule type" value="Genomic_DNA"/>
</dbReference>
<dbReference type="InterPro" id="IPR011711">
    <property type="entry name" value="GntR_C"/>
</dbReference>
<gene>
    <name evidence="5" type="ORF">BN2156_02744</name>
</gene>
<dbReference type="InterPro" id="IPR008920">
    <property type="entry name" value="TF_FadR/GntR_C"/>
</dbReference>
<dbReference type="SMART" id="SM00895">
    <property type="entry name" value="FCD"/>
    <property type="match status" value="1"/>
</dbReference>
<keyword evidence="2" id="KW-0238">DNA-binding</keyword>
<evidence type="ECO:0000259" key="4">
    <source>
        <dbReference type="PROSITE" id="PS50949"/>
    </source>
</evidence>
<sequence length="228" mass="24566">MAVRTVERDSLVVQCSAELSRLIKQGEWPVGARIPNEQELARLLGVGRSTSREAVRSLIASGQLSSRQGSGTFVVSATPVSELDRRIQQSDIGDVAEVRLLLEVEAGRLAAHRRTQADLEQIKRALTARQSASSTADLIEADLRFHAAVVAATHNSVLVTLYESFAGTLRANSEAIFSSHDQWSAATVRRDEKAHADLYSAIERGDPRAAALVARRVMVCSVPGAPTG</sequence>
<dbReference type="PROSITE" id="PS50949">
    <property type="entry name" value="HTH_GNTR"/>
    <property type="match status" value="1"/>
</dbReference>
<dbReference type="PANTHER" id="PTHR43537">
    <property type="entry name" value="TRANSCRIPTIONAL REGULATOR, GNTR FAMILY"/>
    <property type="match status" value="1"/>
</dbReference>
<accession>A0A0H5RNZ1</accession>
<dbReference type="InterPro" id="IPR036388">
    <property type="entry name" value="WH-like_DNA-bd_sf"/>
</dbReference>
<dbReference type="InterPro" id="IPR000524">
    <property type="entry name" value="Tscrpt_reg_HTH_GntR"/>
</dbReference>
<dbReference type="CDD" id="cd07377">
    <property type="entry name" value="WHTH_GntR"/>
    <property type="match status" value="1"/>
</dbReference>
<dbReference type="SMART" id="SM00345">
    <property type="entry name" value="HTH_GNTR"/>
    <property type="match status" value="1"/>
</dbReference>
<evidence type="ECO:0000256" key="3">
    <source>
        <dbReference type="ARBA" id="ARBA00023163"/>
    </source>
</evidence>
<keyword evidence="1" id="KW-0805">Transcription regulation</keyword>
<organism evidence="5 6">
    <name type="scientific">Mycolicibacterium neworleansense</name>
    <dbReference type="NCBI Taxonomy" id="146018"/>
    <lineage>
        <taxon>Bacteria</taxon>
        <taxon>Bacillati</taxon>
        <taxon>Actinomycetota</taxon>
        <taxon>Actinomycetes</taxon>
        <taxon>Mycobacteriales</taxon>
        <taxon>Mycobacteriaceae</taxon>
        <taxon>Mycolicibacterium</taxon>
    </lineage>
</organism>